<name>A0A4R8DNP6_9BACT</name>
<accession>A0A4R8DNP6</accession>
<dbReference type="EMBL" id="SODV01000001">
    <property type="protein sequence ID" value="TDW99661.1"/>
    <property type="molecule type" value="Genomic_DNA"/>
</dbReference>
<sequence>MKTLLLAAGLLFATGAAQAQISFSVNIGMQPSWGPTGYDHVEYYYLPDIQCYYYVPSHQFIYLNADRHWMFSNELPPRYRGYDLFHSYKVVMNEPQPYMHFDEHRRMYDQYRGDPHGQTFIRDNHEDRYQNHWHDQQEADEEWRHDGHHDNGHHYGQDKH</sequence>
<feature type="region of interest" description="Disordered" evidence="1">
    <location>
        <begin position="133"/>
        <end position="160"/>
    </location>
</feature>
<evidence type="ECO:0000256" key="1">
    <source>
        <dbReference type="SAM" id="MobiDB-lite"/>
    </source>
</evidence>
<comment type="caution">
    <text evidence="3">The sequence shown here is derived from an EMBL/GenBank/DDBJ whole genome shotgun (WGS) entry which is preliminary data.</text>
</comment>
<evidence type="ECO:0000313" key="3">
    <source>
        <dbReference type="EMBL" id="TDW99661.1"/>
    </source>
</evidence>
<evidence type="ECO:0000313" key="4">
    <source>
        <dbReference type="Proteomes" id="UP000294498"/>
    </source>
</evidence>
<reference evidence="3 4" key="1">
    <citation type="submission" date="2019-03" db="EMBL/GenBank/DDBJ databases">
        <title>Genomic Encyclopedia of Type Strains, Phase IV (KMG-IV): sequencing the most valuable type-strain genomes for metagenomic binning, comparative biology and taxonomic classification.</title>
        <authorList>
            <person name="Goeker M."/>
        </authorList>
    </citation>
    <scope>NUCLEOTIDE SEQUENCE [LARGE SCALE GENOMIC DNA]</scope>
    <source>
        <strain evidence="3 4">DSM 100059</strain>
    </source>
</reference>
<protein>
    <submittedName>
        <fullName evidence="3">Uncharacterized protein</fullName>
    </submittedName>
</protein>
<organism evidence="3 4">
    <name type="scientific">Dinghuibacter silviterrae</name>
    <dbReference type="NCBI Taxonomy" id="1539049"/>
    <lineage>
        <taxon>Bacteria</taxon>
        <taxon>Pseudomonadati</taxon>
        <taxon>Bacteroidota</taxon>
        <taxon>Chitinophagia</taxon>
        <taxon>Chitinophagales</taxon>
        <taxon>Chitinophagaceae</taxon>
        <taxon>Dinghuibacter</taxon>
    </lineage>
</organism>
<dbReference type="OrthoDB" id="799522at2"/>
<feature type="signal peptide" evidence="2">
    <location>
        <begin position="1"/>
        <end position="19"/>
    </location>
</feature>
<keyword evidence="4" id="KW-1185">Reference proteome</keyword>
<feature type="chain" id="PRO_5020821645" evidence="2">
    <location>
        <begin position="20"/>
        <end position="160"/>
    </location>
</feature>
<gene>
    <name evidence="3" type="ORF">EDB95_0671</name>
</gene>
<evidence type="ECO:0000256" key="2">
    <source>
        <dbReference type="SAM" id="SignalP"/>
    </source>
</evidence>
<proteinExistence type="predicted"/>
<dbReference type="Proteomes" id="UP000294498">
    <property type="component" value="Unassembled WGS sequence"/>
</dbReference>
<dbReference type="RefSeq" id="WP_133990549.1">
    <property type="nucleotide sequence ID" value="NZ_SODV01000001.1"/>
</dbReference>
<keyword evidence="2" id="KW-0732">Signal</keyword>
<dbReference type="AlphaFoldDB" id="A0A4R8DNP6"/>